<evidence type="ECO:0000313" key="3">
    <source>
        <dbReference type="Proteomes" id="UP000019243"/>
    </source>
</evidence>
<accession>W7CCS0</accession>
<dbReference type="Proteomes" id="UP000019243">
    <property type="component" value="Unassembled WGS sequence"/>
</dbReference>
<dbReference type="Gene3D" id="2.60.300.12">
    <property type="entry name" value="HesB-like domain"/>
    <property type="match status" value="1"/>
</dbReference>
<dbReference type="Pfam" id="PF01521">
    <property type="entry name" value="Fe-S_biosyn"/>
    <property type="match status" value="1"/>
</dbReference>
<keyword evidence="3" id="KW-1185">Reference proteome</keyword>
<dbReference type="EMBL" id="AODH01000043">
    <property type="protein sequence ID" value="EUJ37124.1"/>
    <property type="molecule type" value="Genomic_DNA"/>
</dbReference>
<reference evidence="2 3" key="1">
    <citation type="submission" date="2012-12" db="EMBL/GenBank/DDBJ databases">
        <title>Novel taxa of Listeriaceae from agricultural environments in the United States.</title>
        <authorList>
            <person name="den Bakker H.C."/>
            <person name="Allred A."/>
            <person name="Warchocki S."/>
            <person name="Wright E.M."/>
            <person name="Burrell A."/>
            <person name="Nightingale K.K."/>
            <person name="Kephart D."/>
            <person name="Wiedmann M."/>
        </authorList>
    </citation>
    <scope>NUCLEOTIDE SEQUENCE [LARGE SCALE GENOMIC DNA]</scope>
    <source>
        <strain evidence="2 3">FSL F6-1037</strain>
    </source>
</reference>
<dbReference type="InterPro" id="IPR035903">
    <property type="entry name" value="HesB-like_dom_sf"/>
</dbReference>
<evidence type="ECO:0000313" key="2">
    <source>
        <dbReference type="EMBL" id="EUJ37124.1"/>
    </source>
</evidence>
<name>W7CCS0_9LIST</name>
<sequence length="109" mass="11864">MNITMSQAVVDSLCVGATTKVITLYYTYESLNSCSCSDAGLFILSCSNAPLAPYDRPLKRSYPPVFTNVFSLTFMEEEMVLTRDSASGRLILSGQSGILSPNVKVLTHN</sequence>
<dbReference type="STRING" id="1265861.BCAMP_10220"/>
<proteinExistence type="predicted"/>
<dbReference type="RefSeq" id="WP_035315214.1">
    <property type="nucleotide sequence ID" value="NZ_AODH01000043.1"/>
</dbReference>
<evidence type="ECO:0000259" key="1">
    <source>
        <dbReference type="Pfam" id="PF01521"/>
    </source>
</evidence>
<dbReference type="SUPFAM" id="SSF89360">
    <property type="entry name" value="HesB-like domain"/>
    <property type="match status" value="1"/>
</dbReference>
<dbReference type="AlphaFoldDB" id="W7CCS0"/>
<gene>
    <name evidence="2" type="ORF">BCAMP_10220</name>
</gene>
<comment type="caution">
    <text evidence="2">The sequence shown here is derived from an EMBL/GenBank/DDBJ whole genome shotgun (WGS) entry which is preliminary data.</text>
</comment>
<dbReference type="InterPro" id="IPR000361">
    <property type="entry name" value="ATAP_core_dom"/>
</dbReference>
<protein>
    <recommendedName>
        <fullName evidence="1">Core domain-containing protein</fullName>
    </recommendedName>
</protein>
<feature type="domain" description="Core" evidence="1">
    <location>
        <begin position="1"/>
        <end position="105"/>
    </location>
</feature>
<organism evidence="2 3">
    <name type="scientific">Brochothrix campestris FSL F6-1037</name>
    <dbReference type="NCBI Taxonomy" id="1265861"/>
    <lineage>
        <taxon>Bacteria</taxon>
        <taxon>Bacillati</taxon>
        <taxon>Bacillota</taxon>
        <taxon>Bacilli</taxon>
        <taxon>Bacillales</taxon>
        <taxon>Listeriaceae</taxon>
        <taxon>Brochothrix</taxon>
    </lineage>
</organism>